<dbReference type="HOGENOM" id="CLU_077094_2_0_6"/>
<evidence type="ECO:0000256" key="3">
    <source>
        <dbReference type="ARBA" id="ARBA00022538"/>
    </source>
</evidence>
<dbReference type="PANTHER" id="PTHR30042:SF2">
    <property type="entry name" value="POTASSIUM-TRANSPORTING ATPASE KDPC SUBUNIT"/>
    <property type="match status" value="1"/>
</dbReference>
<name>D4F8H7_EDWTA</name>
<dbReference type="HAMAP" id="MF_00276">
    <property type="entry name" value="KdpC"/>
    <property type="match status" value="1"/>
</dbReference>
<evidence type="ECO:0000256" key="9">
    <source>
        <dbReference type="ARBA" id="ARBA00023065"/>
    </source>
</evidence>
<feature type="transmembrane region" description="Helical" evidence="11">
    <location>
        <begin position="20"/>
        <end position="45"/>
    </location>
</feature>
<dbReference type="InterPro" id="IPR003820">
    <property type="entry name" value="KdpC"/>
</dbReference>
<organism evidence="12 13">
    <name type="scientific">Edwardsiella tarda ATCC 23685</name>
    <dbReference type="NCBI Taxonomy" id="500638"/>
    <lineage>
        <taxon>Bacteria</taxon>
        <taxon>Pseudomonadati</taxon>
        <taxon>Pseudomonadota</taxon>
        <taxon>Gammaproteobacteria</taxon>
        <taxon>Enterobacterales</taxon>
        <taxon>Hafniaceae</taxon>
        <taxon>Edwardsiella</taxon>
    </lineage>
</organism>
<comment type="caution">
    <text evidence="12">The sequence shown here is derived from an EMBL/GenBank/DDBJ whole genome shotgun (WGS) entry which is preliminary data.</text>
</comment>
<keyword evidence="12" id="KW-0378">Hydrolase</keyword>
<evidence type="ECO:0000256" key="8">
    <source>
        <dbReference type="ARBA" id="ARBA00022989"/>
    </source>
</evidence>
<keyword evidence="1 11" id="KW-0813">Transport</keyword>
<keyword evidence="10 11" id="KW-0472">Membrane</keyword>
<evidence type="ECO:0000256" key="7">
    <source>
        <dbReference type="ARBA" id="ARBA00022958"/>
    </source>
</evidence>
<keyword evidence="9 11" id="KW-0406">Ion transport</keyword>
<keyword evidence="6 11" id="KW-0067">ATP-binding</keyword>
<gene>
    <name evidence="11 12" type="primary">kdpC</name>
    <name evidence="12" type="ORF">EDWATA_03070</name>
</gene>
<dbReference type="Proteomes" id="UP000003692">
    <property type="component" value="Unassembled WGS sequence"/>
</dbReference>
<comment type="function">
    <text evidence="11">Part of the high-affinity ATP-driven potassium transport (or Kdp) system, which catalyzes the hydrolysis of ATP coupled with the electrogenic transport of potassium into the cytoplasm. This subunit acts as a catalytic chaperone that increases the ATP-binding affinity of the ATP-hydrolyzing subunit KdpB by the formation of a transient KdpB/KdpC/ATP ternary complex.</text>
</comment>
<dbReference type="AlphaFoldDB" id="D4F8H7"/>
<accession>D4F8H7</accession>
<dbReference type="EMBL" id="ADGK01000259">
    <property type="protein sequence ID" value="EFE21915.1"/>
    <property type="molecule type" value="Genomic_DNA"/>
</dbReference>
<evidence type="ECO:0000313" key="13">
    <source>
        <dbReference type="Proteomes" id="UP000003692"/>
    </source>
</evidence>
<dbReference type="GO" id="GO:0005886">
    <property type="term" value="C:plasma membrane"/>
    <property type="evidence" value="ECO:0007669"/>
    <property type="project" value="UniProtKB-SubCell"/>
</dbReference>
<dbReference type="PANTHER" id="PTHR30042">
    <property type="entry name" value="POTASSIUM-TRANSPORTING ATPASE C CHAIN"/>
    <property type="match status" value="1"/>
</dbReference>
<evidence type="ECO:0000256" key="1">
    <source>
        <dbReference type="ARBA" id="ARBA00022448"/>
    </source>
</evidence>
<dbReference type="PIRSF" id="PIRSF001296">
    <property type="entry name" value="K_ATPase_KdpC"/>
    <property type="match status" value="1"/>
</dbReference>
<sequence length="210" mass="22857">MRPGLKEPSMTQPLLRPTLVMMLVLTLITGILYPLLTTALAQLMFPWQANGSLLQRDGRPVGSALIGQSFQRDDYFWPRPSATADHPYNALASGGSNLAVSNPLLTRTLAERTAQLRQRDPLEPYSEALPVDLLTSSASGLDPDISPQAAYYQAARVAAARGLALSRVEALIAELQRDSWPAFIGRPTVNVLALNLALDRLSSEATPRLR</sequence>
<comment type="subcellular location">
    <subcellularLocation>
        <location evidence="11">Cell membrane</location>
        <topology evidence="11">Single-pass membrane protein</topology>
    </subcellularLocation>
</comment>
<comment type="similarity">
    <text evidence="11">Belongs to the KdpC family.</text>
</comment>
<keyword evidence="7 11" id="KW-0630">Potassium</keyword>
<proteinExistence type="inferred from homology"/>
<evidence type="ECO:0000256" key="11">
    <source>
        <dbReference type="HAMAP-Rule" id="MF_00276"/>
    </source>
</evidence>
<evidence type="ECO:0000256" key="10">
    <source>
        <dbReference type="ARBA" id="ARBA00023136"/>
    </source>
</evidence>
<keyword evidence="8 11" id="KW-1133">Transmembrane helix</keyword>
<keyword evidence="3 11" id="KW-0633">Potassium transport</keyword>
<dbReference type="NCBIfam" id="NF001454">
    <property type="entry name" value="PRK00315.1"/>
    <property type="match status" value="1"/>
</dbReference>
<protein>
    <recommendedName>
        <fullName evidence="11">Potassium-transporting ATPase KdpC subunit</fullName>
    </recommendedName>
    <alternativeName>
        <fullName evidence="11">ATP phosphohydrolase [potassium-transporting] C chain</fullName>
    </alternativeName>
    <alternativeName>
        <fullName evidence="11">Potassium-binding and translocating subunit C</fullName>
    </alternativeName>
    <alternativeName>
        <fullName evidence="11">Potassium-translocating ATPase C chain</fullName>
    </alternativeName>
</protein>
<dbReference type="GO" id="GO:0008556">
    <property type="term" value="F:P-type potassium transmembrane transporter activity"/>
    <property type="evidence" value="ECO:0007669"/>
    <property type="project" value="InterPro"/>
</dbReference>
<reference evidence="12 13" key="1">
    <citation type="submission" date="2010-02" db="EMBL/GenBank/DDBJ databases">
        <authorList>
            <person name="Weinstock G."/>
            <person name="Sodergren E."/>
            <person name="Clifton S."/>
            <person name="Fulton L."/>
            <person name="Fulton B."/>
            <person name="Courtney L."/>
            <person name="Fronick C."/>
            <person name="Harrison M."/>
            <person name="Strong C."/>
            <person name="Farmer C."/>
            <person name="Delahaunty K."/>
            <person name="Markovic C."/>
            <person name="Hall O."/>
            <person name="Minx P."/>
            <person name="Tomlinson C."/>
            <person name="Mitreva M."/>
            <person name="Nelson J."/>
            <person name="Hou S."/>
            <person name="Wollam A."/>
            <person name="Pepin K.H."/>
            <person name="Johnson M."/>
            <person name="Bhonagiri V."/>
            <person name="Zhang X."/>
            <person name="Suruliraj S."/>
            <person name="Warren W."/>
            <person name="Chinwalla A."/>
            <person name="Mardis E.R."/>
            <person name="Wilson R.K."/>
        </authorList>
    </citation>
    <scope>NUCLEOTIDE SEQUENCE [LARGE SCALE GENOMIC DNA]</scope>
    <source>
        <strain evidence="12 13">ATCC 23685</strain>
    </source>
</reference>
<dbReference type="GO" id="GO:0016787">
    <property type="term" value="F:hydrolase activity"/>
    <property type="evidence" value="ECO:0007669"/>
    <property type="project" value="UniProtKB-KW"/>
</dbReference>
<dbReference type="NCBIfam" id="TIGR00681">
    <property type="entry name" value="kdpC"/>
    <property type="match status" value="1"/>
</dbReference>
<evidence type="ECO:0000313" key="12">
    <source>
        <dbReference type="EMBL" id="EFE21915.1"/>
    </source>
</evidence>
<comment type="subunit">
    <text evidence="11">The system is composed of three essential subunits: KdpA, KdpB and KdpC.</text>
</comment>
<evidence type="ECO:0000256" key="4">
    <source>
        <dbReference type="ARBA" id="ARBA00022692"/>
    </source>
</evidence>
<dbReference type="Pfam" id="PF02669">
    <property type="entry name" value="KdpC"/>
    <property type="match status" value="1"/>
</dbReference>
<evidence type="ECO:0000256" key="5">
    <source>
        <dbReference type="ARBA" id="ARBA00022741"/>
    </source>
</evidence>
<evidence type="ECO:0000256" key="2">
    <source>
        <dbReference type="ARBA" id="ARBA00022475"/>
    </source>
</evidence>
<keyword evidence="2 11" id="KW-1003">Cell membrane</keyword>
<dbReference type="GO" id="GO:0005524">
    <property type="term" value="F:ATP binding"/>
    <property type="evidence" value="ECO:0007669"/>
    <property type="project" value="UniProtKB-UniRule"/>
</dbReference>
<keyword evidence="4 11" id="KW-0812">Transmembrane</keyword>
<keyword evidence="5 11" id="KW-0547">Nucleotide-binding</keyword>
<evidence type="ECO:0000256" key="6">
    <source>
        <dbReference type="ARBA" id="ARBA00022840"/>
    </source>
</evidence>